<comment type="caution">
    <text evidence="1">The sequence shown here is derived from an EMBL/GenBank/DDBJ whole genome shotgun (WGS) entry which is preliminary data.</text>
</comment>
<reference evidence="1" key="1">
    <citation type="journal article" date="2020" name="Stud. Mycol.">
        <title>101 Dothideomycetes genomes: a test case for predicting lifestyles and emergence of pathogens.</title>
        <authorList>
            <person name="Haridas S."/>
            <person name="Albert R."/>
            <person name="Binder M."/>
            <person name="Bloem J."/>
            <person name="Labutti K."/>
            <person name="Salamov A."/>
            <person name="Andreopoulos B."/>
            <person name="Baker S."/>
            <person name="Barry K."/>
            <person name="Bills G."/>
            <person name="Bluhm B."/>
            <person name="Cannon C."/>
            <person name="Castanera R."/>
            <person name="Culley D."/>
            <person name="Daum C."/>
            <person name="Ezra D."/>
            <person name="Gonzalez J."/>
            <person name="Henrissat B."/>
            <person name="Kuo A."/>
            <person name="Liang C."/>
            <person name="Lipzen A."/>
            <person name="Lutzoni F."/>
            <person name="Magnuson J."/>
            <person name="Mondo S."/>
            <person name="Nolan M."/>
            <person name="Ohm R."/>
            <person name="Pangilinan J."/>
            <person name="Park H.-J."/>
            <person name="Ramirez L."/>
            <person name="Alfaro M."/>
            <person name="Sun H."/>
            <person name="Tritt A."/>
            <person name="Yoshinaga Y."/>
            <person name="Zwiers L.-H."/>
            <person name="Turgeon B."/>
            <person name="Goodwin S."/>
            <person name="Spatafora J."/>
            <person name="Crous P."/>
            <person name="Grigoriev I."/>
        </authorList>
    </citation>
    <scope>NUCLEOTIDE SEQUENCE</scope>
    <source>
        <strain evidence="1">CBS 525.71</strain>
    </source>
</reference>
<accession>A0ACB6S9F4</accession>
<evidence type="ECO:0000313" key="1">
    <source>
        <dbReference type="EMBL" id="KAF2630746.1"/>
    </source>
</evidence>
<organism evidence="1 2">
    <name type="scientific">Macroventuria anomochaeta</name>
    <dbReference type="NCBI Taxonomy" id="301207"/>
    <lineage>
        <taxon>Eukaryota</taxon>
        <taxon>Fungi</taxon>
        <taxon>Dikarya</taxon>
        <taxon>Ascomycota</taxon>
        <taxon>Pezizomycotina</taxon>
        <taxon>Dothideomycetes</taxon>
        <taxon>Pleosporomycetidae</taxon>
        <taxon>Pleosporales</taxon>
        <taxon>Pleosporineae</taxon>
        <taxon>Didymellaceae</taxon>
        <taxon>Macroventuria</taxon>
    </lineage>
</organism>
<dbReference type="EMBL" id="MU006706">
    <property type="protein sequence ID" value="KAF2630746.1"/>
    <property type="molecule type" value="Genomic_DNA"/>
</dbReference>
<evidence type="ECO:0000313" key="2">
    <source>
        <dbReference type="Proteomes" id="UP000799754"/>
    </source>
</evidence>
<keyword evidence="2" id="KW-1185">Reference proteome</keyword>
<name>A0ACB6S9F4_9PLEO</name>
<protein>
    <submittedName>
        <fullName evidence="1">Uncharacterized protein</fullName>
    </submittedName>
</protein>
<sequence length="872" mass="93494">MTSSSKRDSVSSNSPVPSRSFLSRLKSPLSSKSRNFTDFYIQSDDPHRQYVPGDIISGTVIVKVVKPLRITHLVVSLHGYAQVFKNPNAPGDAYKNYSATVGLGRGKKQGSYFGNGFVSLFEDEVVLCGEGKLAEGVYHFNFDLEFPSKGLPSSIDFERGTVCYMLTSTLTRPTTMSPTTTCDVKVTLRDVIDVAPIAEPKPRVISLEPISRRTRNKPSRTRPDTGISESVPLTPSGPEAPRLAPRLEPPNGTPEETINPRSPSPSETSFASQMSSSGASGTEYGIRSVNTVTDAGGFIAANGSRPTIKGKTITATIDVLKGGFLSGDQIPIRVTVNHNKHVRSLKGIIVTLYRQARVDMHPALPVAPNSKGDKTKSEEYYPKSRTGLGGLSLSSAGSSHTFRKDLGQSFAPLFVDPRTLTADIKCSVRVPDDAFPTISNVPGAMISFKYYIEVVVDIQGKLTGLDRMVSNAGVVTVPTSTTSTPGGMGRDEAASNTFSTWGGNFVDTDGIRREKGVISSLFEVIVGTKDSERNGKRKQTQGLPANSHNGVHEMPYGSYDDPDAPGGYDQYDYGYDEHGQYYGDYGYDPAYYEVPGYNDRGPDAGQSYHAPPAPASQEEGLSEKERLRRAEALLLPSQPPGAADGPSTPGGVVQHGIPASAPVLPEEEDDLNQPYLPEASSSSSAPSHPPPPFRAATEPSMSFHAPTLPPSIQRRTTGLTEEAPQTPATGPSLTINATQTPSAPPTNGAEDHSKSLPPLPPQSPPSAAPDYFSSFSHVPATDDKQEMQRQRLEMESSAPPPAHNSYEGESSRGPSALPVNGMDSMRLAPGHLAPSAPMLDDDDEELAAAITPVRSRVLNERPVSEALPEYQR</sequence>
<dbReference type="Proteomes" id="UP000799754">
    <property type="component" value="Unassembled WGS sequence"/>
</dbReference>
<gene>
    <name evidence="1" type="ORF">BU25DRAFT_247024</name>
</gene>
<proteinExistence type="predicted"/>